<organism evidence="1 2">
    <name type="scientific">Saccharomyces pastorianus</name>
    <name type="common">Lager yeast</name>
    <name type="synonym">Saccharomyces cerevisiae x Saccharomyces eubayanus</name>
    <dbReference type="NCBI Taxonomy" id="27292"/>
    <lineage>
        <taxon>Eukaryota</taxon>
        <taxon>Fungi</taxon>
        <taxon>Dikarya</taxon>
        <taxon>Ascomycota</taxon>
        <taxon>Saccharomycotina</taxon>
        <taxon>Saccharomycetes</taxon>
        <taxon>Saccharomycetales</taxon>
        <taxon>Saccharomycetaceae</taxon>
        <taxon>Saccharomyces</taxon>
    </lineage>
</organism>
<dbReference type="GO" id="GO:0009141">
    <property type="term" value="P:nucleoside triphosphate metabolic process"/>
    <property type="evidence" value="ECO:0007669"/>
    <property type="project" value="TreeGrafter"/>
</dbReference>
<dbReference type="Proteomes" id="UP000501346">
    <property type="component" value="Chromosome ScV"/>
</dbReference>
<keyword evidence="2" id="KW-1185">Reference proteome</keyword>
<proteinExistence type="predicted"/>
<dbReference type="InterPro" id="IPR002591">
    <property type="entry name" value="Phosphodiest/P_Trfase"/>
</dbReference>
<evidence type="ECO:0000313" key="2">
    <source>
        <dbReference type="Proteomes" id="UP000501346"/>
    </source>
</evidence>
<dbReference type="Gene3D" id="3.40.720.10">
    <property type="entry name" value="Alkaline Phosphatase, subunit A"/>
    <property type="match status" value="1"/>
</dbReference>
<sequence>MLLFEQPVDLEKNNEDDTNIKPFAISRHFLLKLLLCGIILIELLLYSKCSKPIDNGPRTIANRSNTYFNGTHDFKTLTILISIDGFHPRLIDAKYTPFLYNLHNLRSPYDMNITTAPYMIPSFPTQTFPNHWSMVTGKYPIEHGIVSNIFWDNFSSSEFRPNNLDARIWSNTADPIWQLLQTESQGEYKVATHMWPGSEVVYEDHGDVPRERMPFYFAKFNQWEKLQDKLAQIFRYIDMPQLKDRPELVISYIPNVDSYGHSFGYDLRDKRLQKLIGEVDGFFHDLIEGLQKRNLLKISNVMIVSDHGMSNVNTNDGEHVVVWERVFPADAMTAFISHLYNEGPMMMVCLKNPRDKQWIRDLIEAQLEKAYGDEISRKFHVILKEDFEPSWKYFQYDNRKHRYDDRVGDIWILADEHYAIVKEMGDVPIGIMGTHGYNFNNCSDMASIFIGMGPMFNNEVVPPFENIEVYNMLIKASALLGEEKAKKEKSLLQ</sequence>
<dbReference type="Gene3D" id="3.30.1360.180">
    <property type="match status" value="1"/>
</dbReference>
<dbReference type="SUPFAM" id="SSF53649">
    <property type="entry name" value="Alkaline phosphatase-like"/>
    <property type="match status" value="1"/>
</dbReference>
<dbReference type="InterPro" id="IPR017850">
    <property type="entry name" value="Alkaline_phosphatase_core_sf"/>
</dbReference>
<name>A0A6C1DPX4_SACPS</name>
<dbReference type="CDD" id="cd16018">
    <property type="entry name" value="Enpp"/>
    <property type="match status" value="1"/>
</dbReference>
<protein>
    <submittedName>
        <fullName evidence="1">Nucleotide diphosphatase/phosphodiesterase npp2</fullName>
    </submittedName>
</protein>
<gene>
    <name evidence="1" type="primary">NPP2_1</name>
    <name evidence="1" type="ORF">GRS66_001313</name>
</gene>
<dbReference type="PANTHER" id="PTHR10151">
    <property type="entry name" value="ECTONUCLEOTIDE PYROPHOSPHATASE/PHOSPHODIESTERASE"/>
    <property type="match status" value="1"/>
</dbReference>
<dbReference type="AlphaFoldDB" id="A0A6C1DPX4"/>
<dbReference type="OrthoDB" id="415411at2759"/>
<evidence type="ECO:0000313" key="1">
    <source>
        <dbReference type="EMBL" id="QID79078.1"/>
    </source>
</evidence>
<accession>A0A6C1DPX4</accession>
<dbReference type="EMBL" id="CP048986">
    <property type="protein sequence ID" value="QID79078.1"/>
    <property type="molecule type" value="Genomic_DNA"/>
</dbReference>
<dbReference type="Pfam" id="PF01663">
    <property type="entry name" value="Phosphodiest"/>
    <property type="match status" value="1"/>
</dbReference>
<dbReference type="GO" id="GO:0047429">
    <property type="term" value="F:nucleoside triphosphate diphosphatase activity"/>
    <property type="evidence" value="ECO:0007669"/>
    <property type="project" value="TreeGrafter"/>
</dbReference>
<reference evidence="1 2" key="1">
    <citation type="journal article" date="2019" name="BMC Genomics">
        <title>Chromosome level assembly and comparative genome analysis confirm lager-brewing yeasts originated from a single hybridization.</title>
        <authorList>
            <person name="Salazar A.N."/>
            <person name="Gorter de Vries A.R."/>
            <person name="van den Broek M."/>
            <person name="Brouwers N."/>
            <person name="de la Torre Cortes P."/>
            <person name="Kuijpers N.G.A."/>
            <person name="Daran J.G."/>
            <person name="Abeel T."/>
        </authorList>
    </citation>
    <scope>NUCLEOTIDE SEQUENCE [LARGE SCALE GENOMIC DNA]</scope>
    <source>
        <strain evidence="1 2">CBS 1483</strain>
    </source>
</reference>
<dbReference type="GO" id="GO:0017111">
    <property type="term" value="F:ribonucleoside triphosphate phosphatase activity"/>
    <property type="evidence" value="ECO:0007669"/>
    <property type="project" value="TreeGrafter"/>
</dbReference>
<dbReference type="PANTHER" id="PTHR10151:SF120">
    <property type="entry name" value="BIS(5'-ADENOSYL)-TRIPHOSPHATASE"/>
    <property type="match status" value="1"/>
</dbReference>